<evidence type="ECO:0000313" key="6">
    <source>
        <dbReference type="EMBL" id="SOQ54240.1"/>
    </source>
</evidence>
<dbReference type="EMBL" id="ODYU01009657">
    <property type="protein sequence ID" value="SOQ54240.1"/>
    <property type="molecule type" value="Genomic_DNA"/>
</dbReference>
<comment type="similarity">
    <text evidence="1">Belongs to the ABC transporter superfamily.</text>
</comment>
<dbReference type="Pfam" id="PF00005">
    <property type="entry name" value="ABC_tran"/>
    <property type="match status" value="1"/>
</dbReference>
<feature type="domain" description="ABC transporter" evidence="5">
    <location>
        <begin position="20"/>
        <end position="70"/>
    </location>
</feature>
<evidence type="ECO:0000259" key="5">
    <source>
        <dbReference type="Pfam" id="PF00005"/>
    </source>
</evidence>
<evidence type="ECO:0000256" key="4">
    <source>
        <dbReference type="ARBA" id="ARBA00022840"/>
    </source>
</evidence>
<protein>
    <submittedName>
        <fullName evidence="6">SFRICE_039628</fullName>
    </submittedName>
</protein>
<keyword evidence="2" id="KW-0813">Transport</keyword>
<dbReference type="GO" id="GO:0005524">
    <property type="term" value="F:ATP binding"/>
    <property type="evidence" value="ECO:0007669"/>
    <property type="project" value="UniProtKB-KW"/>
</dbReference>
<reference evidence="6" key="1">
    <citation type="submission" date="2016-07" db="EMBL/GenBank/DDBJ databases">
        <authorList>
            <person name="Bretaudeau A."/>
        </authorList>
    </citation>
    <scope>NUCLEOTIDE SEQUENCE</scope>
    <source>
        <strain evidence="6">Rice</strain>
        <tissue evidence="6">Whole body</tissue>
    </source>
</reference>
<dbReference type="InterPro" id="IPR050763">
    <property type="entry name" value="ABC_transporter_ATP-binding"/>
</dbReference>
<organism evidence="6">
    <name type="scientific">Spodoptera frugiperda</name>
    <name type="common">Fall armyworm</name>
    <dbReference type="NCBI Taxonomy" id="7108"/>
    <lineage>
        <taxon>Eukaryota</taxon>
        <taxon>Metazoa</taxon>
        <taxon>Ecdysozoa</taxon>
        <taxon>Arthropoda</taxon>
        <taxon>Hexapoda</taxon>
        <taxon>Insecta</taxon>
        <taxon>Pterygota</taxon>
        <taxon>Neoptera</taxon>
        <taxon>Endopterygota</taxon>
        <taxon>Lepidoptera</taxon>
        <taxon>Glossata</taxon>
        <taxon>Ditrysia</taxon>
        <taxon>Noctuoidea</taxon>
        <taxon>Noctuidae</taxon>
        <taxon>Amphipyrinae</taxon>
        <taxon>Spodoptera</taxon>
    </lineage>
</organism>
<evidence type="ECO:0000256" key="3">
    <source>
        <dbReference type="ARBA" id="ARBA00022741"/>
    </source>
</evidence>
<dbReference type="Gene3D" id="3.40.50.300">
    <property type="entry name" value="P-loop containing nucleotide triphosphate hydrolases"/>
    <property type="match status" value="1"/>
</dbReference>
<dbReference type="PANTHER" id="PTHR42711:SF5">
    <property type="entry name" value="ABC TRANSPORTER ATP-BINDING PROTEIN NATA"/>
    <property type="match status" value="1"/>
</dbReference>
<gene>
    <name evidence="6" type="ORF">SFRICE_039628</name>
</gene>
<dbReference type="GO" id="GO:0016887">
    <property type="term" value="F:ATP hydrolysis activity"/>
    <property type="evidence" value="ECO:0007669"/>
    <property type="project" value="InterPro"/>
</dbReference>
<dbReference type="InterPro" id="IPR027417">
    <property type="entry name" value="P-loop_NTPase"/>
</dbReference>
<dbReference type="AlphaFoldDB" id="A0A2H1WME4"/>
<accession>A0A2H1WME4</accession>
<evidence type="ECO:0000256" key="1">
    <source>
        <dbReference type="ARBA" id="ARBA00005417"/>
    </source>
</evidence>
<proteinExistence type="inferred from homology"/>
<keyword evidence="3" id="KW-0547">Nucleotide-binding</keyword>
<dbReference type="SUPFAM" id="SSF52540">
    <property type="entry name" value="P-loop containing nucleoside triphosphate hydrolases"/>
    <property type="match status" value="1"/>
</dbReference>
<evidence type="ECO:0000256" key="2">
    <source>
        <dbReference type="ARBA" id="ARBA00022448"/>
    </source>
</evidence>
<name>A0A2H1WME4_SPOFR</name>
<dbReference type="PANTHER" id="PTHR42711">
    <property type="entry name" value="ABC TRANSPORTER ATP-BINDING PROTEIN"/>
    <property type="match status" value="1"/>
</dbReference>
<dbReference type="InterPro" id="IPR003439">
    <property type="entry name" value="ABC_transporter-like_ATP-bd"/>
</dbReference>
<keyword evidence="4" id="KW-0067">ATP-binding</keyword>
<sequence length="164" mass="18230">MNVFVCTAQLKRGTYGEARASSRQLATQLGLQAKLGAQCRQLSGGMQRRAQLACALAGGATVLILDEPTSGLDVETRRELWDLLLVNSFIYFFFMKQADNRADVLPDGKQSPPPMDTSNTRGFTKNRANLQHCIATNDVEPQCDAMPQRKNFIRYNLSTISTER</sequence>